<dbReference type="Gene3D" id="3.40.50.720">
    <property type="entry name" value="NAD(P)-binding Rossmann-like Domain"/>
    <property type="match status" value="1"/>
</dbReference>
<evidence type="ECO:0000313" key="7">
    <source>
        <dbReference type="Proteomes" id="UP000262802"/>
    </source>
</evidence>
<evidence type="ECO:0000256" key="1">
    <source>
        <dbReference type="ARBA" id="ARBA00006484"/>
    </source>
</evidence>
<dbReference type="InterPro" id="IPR020904">
    <property type="entry name" value="Sc_DH/Rdtase_CS"/>
</dbReference>
<comment type="similarity">
    <text evidence="1 3">Belongs to the short-chain dehydrogenases/reductases (SDR) family.</text>
</comment>
<reference evidence="6 7" key="1">
    <citation type="submission" date="2018-09" db="EMBL/GenBank/DDBJ databases">
        <title>Hymenobacter medium sp. nov., isolated from R2A medium.</title>
        <authorList>
            <person name="Yingchao G."/>
        </authorList>
    </citation>
    <scope>NUCLEOTIDE SEQUENCE [LARGE SCALE GENOMIC DNA]</scope>
    <source>
        <strain evidence="7">sh-6</strain>
    </source>
</reference>
<dbReference type="InterPro" id="IPR036291">
    <property type="entry name" value="NAD(P)-bd_dom_sf"/>
</dbReference>
<keyword evidence="4" id="KW-0812">Transmembrane</keyword>
<keyword evidence="4" id="KW-0472">Membrane</keyword>
<dbReference type="Proteomes" id="UP000262802">
    <property type="component" value="Chromosome"/>
</dbReference>
<evidence type="ECO:0000256" key="2">
    <source>
        <dbReference type="ARBA" id="ARBA00023002"/>
    </source>
</evidence>
<dbReference type="OrthoDB" id="9775296at2"/>
<keyword evidence="4" id="KW-1133">Transmembrane helix</keyword>
<dbReference type="NCBIfam" id="NF004792">
    <property type="entry name" value="PRK06139.1"/>
    <property type="match status" value="1"/>
</dbReference>
<feature type="domain" description="Ketoreductase" evidence="5">
    <location>
        <begin position="9"/>
        <end position="151"/>
    </location>
</feature>
<dbReference type="AlphaFoldDB" id="A0A3B7QSQ0"/>
<evidence type="ECO:0000256" key="4">
    <source>
        <dbReference type="SAM" id="Phobius"/>
    </source>
</evidence>
<organism evidence="6 7">
    <name type="scientific">Hymenobacter oligotrophus</name>
    <dbReference type="NCBI Taxonomy" id="2319843"/>
    <lineage>
        <taxon>Bacteria</taxon>
        <taxon>Pseudomonadati</taxon>
        <taxon>Bacteroidota</taxon>
        <taxon>Cytophagia</taxon>
        <taxon>Cytophagales</taxon>
        <taxon>Hymenobacteraceae</taxon>
        <taxon>Hymenobacter</taxon>
    </lineage>
</organism>
<evidence type="ECO:0000256" key="3">
    <source>
        <dbReference type="RuleBase" id="RU000363"/>
    </source>
</evidence>
<dbReference type="InterPro" id="IPR002347">
    <property type="entry name" value="SDR_fam"/>
</dbReference>
<evidence type="ECO:0000259" key="5">
    <source>
        <dbReference type="SMART" id="SM00822"/>
    </source>
</evidence>
<keyword evidence="2" id="KW-0560">Oxidoreductase</keyword>
<keyword evidence="7" id="KW-1185">Reference proteome</keyword>
<protein>
    <submittedName>
        <fullName evidence="6">SDR family oxidoreductase</fullName>
    </submittedName>
</protein>
<sequence>MTKHSLAGQTVVITGASSGIGRAAALAFARCGARLVLAARRAHVLAEVAAECEHLGGRALAVPTDTTDAQAVERLAQQAEAFGGRIAVWINNAGSGAVGAFDEVPLAAHEQVLRLNLLGYLYGAYAALPRFRRQQGGILINVISLGAWVPMPFTAAYTASKFGLRGMSESLRAELIDTPSIRVCDVYPAFVDTPGFQHGANYTGKLIKPASPMFSPHKVADALVELAQHPRDTTMVGWTATVMRHAYAVAPGATRSMMGRVFKLYLKQAKPAPVTAGSLLAPAAVPHGTDIEGGWGSSKPNLAAWLGAAFAAGLAAGVYALARRQPTESAFSKAVH</sequence>
<dbReference type="PANTHER" id="PTHR44196">
    <property type="entry name" value="DEHYDROGENASE/REDUCTASE SDR FAMILY MEMBER 7B"/>
    <property type="match status" value="1"/>
</dbReference>
<dbReference type="GO" id="GO:0016491">
    <property type="term" value="F:oxidoreductase activity"/>
    <property type="evidence" value="ECO:0007669"/>
    <property type="project" value="UniProtKB-KW"/>
</dbReference>
<dbReference type="GO" id="GO:0016020">
    <property type="term" value="C:membrane"/>
    <property type="evidence" value="ECO:0007669"/>
    <property type="project" value="TreeGrafter"/>
</dbReference>
<dbReference type="EMBL" id="CP032317">
    <property type="protein sequence ID" value="AYA36038.1"/>
    <property type="molecule type" value="Genomic_DNA"/>
</dbReference>
<proteinExistence type="inferred from homology"/>
<dbReference type="KEGG" id="hyh:D3Y59_02570"/>
<dbReference type="RefSeq" id="WP_119443625.1">
    <property type="nucleotide sequence ID" value="NZ_CP032317.1"/>
</dbReference>
<dbReference type="PRINTS" id="PR00080">
    <property type="entry name" value="SDRFAMILY"/>
</dbReference>
<dbReference type="PANTHER" id="PTHR44196:SF1">
    <property type="entry name" value="DEHYDROGENASE_REDUCTASE SDR FAMILY MEMBER 7B"/>
    <property type="match status" value="1"/>
</dbReference>
<dbReference type="InterPro" id="IPR057326">
    <property type="entry name" value="KR_dom"/>
</dbReference>
<feature type="transmembrane region" description="Helical" evidence="4">
    <location>
        <begin position="302"/>
        <end position="322"/>
    </location>
</feature>
<dbReference type="PROSITE" id="PS00061">
    <property type="entry name" value="ADH_SHORT"/>
    <property type="match status" value="1"/>
</dbReference>
<gene>
    <name evidence="6" type="ORF">D3Y59_02570</name>
</gene>
<accession>A0A3B7QSQ0</accession>
<dbReference type="SUPFAM" id="SSF51735">
    <property type="entry name" value="NAD(P)-binding Rossmann-fold domains"/>
    <property type="match status" value="1"/>
</dbReference>
<dbReference type="Pfam" id="PF00106">
    <property type="entry name" value="adh_short"/>
    <property type="match status" value="1"/>
</dbReference>
<name>A0A3B7QSQ0_9BACT</name>
<dbReference type="SMART" id="SM00822">
    <property type="entry name" value="PKS_KR"/>
    <property type="match status" value="1"/>
</dbReference>
<dbReference type="PRINTS" id="PR00081">
    <property type="entry name" value="GDHRDH"/>
</dbReference>
<evidence type="ECO:0000313" key="6">
    <source>
        <dbReference type="EMBL" id="AYA36038.1"/>
    </source>
</evidence>